<comment type="caution">
    <text evidence="2">The sequence shown here is derived from an EMBL/GenBank/DDBJ whole genome shotgun (WGS) entry which is preliminary data.</text>
</comment>
<dbReference type="Proteomes" id="UP001469553">
    <property type="component" value="Unassembled WGS sequence"/>
</dbReference>
<gene>
    <name evidence="2" type="ORF">AMECASPLE_014332</name>
</gene>
<reference evidence="2 3" key="1">
    <citation type="submission" date="2021-06" db="EMBL/GenBank/DDBJ databases">
        <authorList>
            <person name="Palmer J.M."/>
        </authorList>
    </citation>
    <scope>NUCLEOTIDE SEQUENCE [LARGE SCALE GENOMIC DNA]</scope>
    <source>
        <strain evidence="2 3">AS_MEX2019</strain>
        <tissue evidence="2">Muscle</tissue>
    </source>
</reference>
<sequence length="118" mass="13258">MGSLLVPTLFLWMCPLMCRVHLHPQSTRGQQGLRCEHASSNIGMLTFFYVDVDCRMRGSDPIQSQKACSVLMRKHTANGSELTGKEVERGGRYTAHVKKPGLKPMAMSRTFCSSVRQR</sequence>
<accession>A0ABV0YD30</accession>
<name>A0ABV0YD30_9TELE</name>
<evidence type="ECO:0000313" key="3">
    <source>
        <dbReference type="Proteomes" id="UP001469553"/>
    </source>
</evidence>
<evidence type="ECO:0000256" key="1">
    <source>
        <dbReference type="SAM" id="SignalP"/>
    </source>
</evidence>
<dbReference type="EMBL" id="JAHRIP010029183">
    <property type="protein sequence ID" value="MEQ2291540.1"/>
    <property type="molecule type" value="Genomic_DNA"/>
</dbReference>
<keyword evidence="1" id="KW-0732">Signal</keyword>
<proteinExistence type="predicted"/>
<keyword evidence="3" id="KW-1185">Reference proteome</keyword>
<feature type="signal peptide" evidence="1">
    <location>
        <begin position="1"/>
        <end position="29"/>
    </location>
</feature>
<organism evidence="2 3">
    <name type="scientific">Ameca splendens</name>
    <dbReference type="NCBI Taxonomy" id="208324"/>
    <lineage>
        <taxon>Eukaryota</taxon>
        <taxon>Metazoa</taxon>
        <taxon>Chordata</taxon>
        <taxon>Craniata</taxon>
        <taxon>Vertebrata</taxon>
        <taxon>Euteleostomi</taxon>
        <taxon>Actinopterygii</taxon>
        <taxon>Neopterygii</taxon>
        <taxon>Teleostei</taxon>
        <taxon>Neoteleostei</taxon>
        <taxon>Acanthomorphata</taxon>
        <taxon>Ovalentaria</taxon>
        <taxon>Atherinomorphae</taxon>
        <taxon>Cyprinodontiformes</taxon>
        <taxon>Goodeidae</taxon>
        <taxon>Ameca</taxon>
    </lineage>
</organism>
<evidence type="ECO:0008006" key="4">
    <source>
        <dbReference type="Google" id="ProtNLM"/>
    </source>
</evidence>
<evidence type="ECO:0000313" key="2">
    <source>
        <dbReference type="EMBL" id="MEQ2291540.1"/>
    </source>
</evidence>
<feature type="chain" id="PRO_5046396028" description="Secreted protein" evidence="1">
    <location>
        <begin position="30"/>
        <end position="118"/>
    </location>
</feature>
<protein>
    <recommendedName>
        <fullName evidence="4">Secreted protein</fullName>
    </recommendedName>
</protein>